<keyword evidence="1" id="KW-0539">Nucleus</keyword>
<proteinExistence type="predicted"/>
<dbReference type="InterPro" id="IPR036864">
    <property type="entry name" value="Zn2-C6_fun-type_DNA-bd_sf"/>
</dbReference>
<evidence type="ECO:0000313" key="5">
    <source>
        <dbReference type="Proteomes" id="UP000799302"/>
    </source>
</evidence>
<dbReference type="Gene3D" id="4.10.240.10">
    <property type="entry name" value="Zn(2)-C6 fungal-type DNA-binding domain"/>
    <property type="match status" value="1"/>
</dbReference>
<dbReference type="PANTHER" id="PTHR38111">
    <property type="entry name" value="ZN(2)-C6 FUNGAL-TYPE DOMAIN-CONTAINING PROTEIN-RELATED"/>
    <property type="match status" value="1"/>
</dbReference>
<dbReference type="GO" id="GO:0000981">
    <property type="term" value="F:DNA-binding transcription factor activity, RNA polymerase II-specific"/>
    <property type="evidence" value="ECO:0007669"/>
    <property type="project" value="InterPro"/>
</dbReference>
<evidence type="ECO:0000256" key="1">
    <source>
        <dbReference type="ARBA" id="ARBA00023242"/>
    </source>
</evidence>
<sequence>MVNVPGRSKGCQTCRKRKIKCTLERPECAQCMKSGRVCLGYQRDRIFVHSDANTVAEKSRGQVKPRVITTSSPSTDTSWSSPSSIDSRFDLEVDPDASLSLSSTALRNYVLSDFISGYKGLYQLRNASTPNWLRIIPTHANPTKALETAAFAVSLGTLGDTLQNRDMLSESLRLYTRGLNDMQAALYDPKLMYEDDTLAACMLLAMYEIFQCPSNNRKAYVNHANGCAKLVQLRGPAAHCSGLGHSIFQGFRFMGVSLITPRYQMSNSFTVDPRGTTHKAYFLIRTRMESNSILESNKEPRSKVVGSLA</sequence>
<dbReference type="PROSITE" id="PS00463">
    <property type="entry name" value="ZN2_CY6_FUNGAL_1"/>
    <property type="match status" value="1"/>
</dbReference>
<dbReference type="SMART" id="SM00066">
    <property type="entry name" value="GAL4"/>
    <property type="match status" value="1"/>
</dbReference>
<gene>
    <name evidence="4" type="ORF">BT63DRAFT_194719</name>
</gene>
<dbReference type="InterPro" id="IPR001138">
    <property type="entry name" value="Zn2Cys6_DnaBD"/>
</dbReference>
<evidence type="ECO:0000256" key="2">
    <source>
        <dbReference type="SAM" id="MobiDB-lite"/>
    </source>
</evidence>
<protein>
    <recommendedName>
        <fullName evidence="3">Zn(2)-C6 fungal-type domain-containing protein</fullName>
    </recommendedName>
</protein>
<keyword evidence="5" id="KW-1185">Reference proteome</keyword>
<feature type="region of interest" description="Disordered" evidence="2">
    <location>
        <begin position="58"/>
        <end position="84"/>
    </location>
</feature>
<organism evidence="4 5">
    <name type="scientific">Microthyrium microscopicum</name>
    <dbReference type="NCBI Taxonomy" id="703497"/>
    <lineage>
        <taxon>Eukaryota</taxon>
        <taxon>Fungi</taxon>
        <taxon>Dikarya</taxon>
        <taxon>Ascomycota</taxon>
        <taxon>Pezizomycotina</taxon>
        <taxon>Dothideomycetes</taxon>
        <taxon>Dothideomycetes incertae sedis</taxon>
        <taxon>Microthyriales</taxon>
        <taxon>Microthyriaceae</taxon>
        <taxon>Microthyrium</taxon>
    </lineage>
</organism>
<dbReference type="GO" id="GO:0008270">
    <property type="term" value="F:zinc ion binding"/>
    <property type="evidence" value="ECO:0007669"/>
    <property type="project" value="InterPro"/>
</dbReference>
<name>A0A6A6ULN5_9PEZI</name>
<evidence type="ECO:0000259" key="3">
    <source>
        <dbReference type="PROSITE" id="PS50048"/>
    </source>
</evidence>
<dbReference type="AlphaFoldDB" id="A0A6A6ULN5"/>
<dbReference type="OrthoDB" id="3525185at2759"/>
<evidence type="ECO:0000313" key="4">
    <source>
        <dbReference type="EMBL" id="KAF2672373.1"/>
    </source>
</evidence>
<dbReference type="CDD" id="cd00067">
    <property type="entry name" value="GAL4"/>
    <property type="match status" value="1"/>
</dbReference>
<dbReference type="PROSITE" id="PS50048">
    <property type="entry name" value="ZN2_CY6_FUNGAL_2"/>
    <property type="match status" value="1"/>
</dbReference>
<feature type="domain" description="Zn(2)-C6 fungal-type" evidence="3">
    <location>
        <begin position="10"/>
        <end position="38"/>
    </location>
</feature>
<reference evidence="4" key="1">
    <citation type="journal article" date="2020" name="Stud. Mycol.">
        <title>101 Dothideomycetes genomes: a test case for predicting lifestyles and emergence of pathogens.</title>
        <authorList>
            <person name="Haridas S."/>
            <person name="Albert R."/>
            <person name="Binder M."/>
            <person name="Bloem J."/>
            <person name="Labutti K."/>
            <person name="Salamov A."/>
            <person name="Andreopoulos B."/>
            <person name="Baker S."/>
            <person name="Barry K."/>
            <person name="Bills G."/>
            <person name="Bluhm B."/>
            <person name="Cannon C."/>
            <person name="Castanera R."/>
            <person name="Culley D."/>
            <person name="Daum C."/>
            <person name="Ezra D."/>
            <person name="Gonzalez J."/>
            <person name="Henrissat B."/>
            <person name="Kuo A."/>
            <person name="Liang C."/>
            <person name="Lipzen A."/>
            <person name="Lutzoni F."/>
            <person name="Magnuson J."/>
            <person name="Mondo S."/>
            <person name="Nolan M."/>
            <person name="Ohm R."/>
            <person name="Pangilinan J."/>
            <person name="Park H.-J."/>
            <person name="Ramirez L."/>
            <person name="Alfaro M."/>
            <person name="Sun H."/>
            <person name="Tritt A."/>
            <person name="Yoshinaga Y."/>
            <person name="Zwiers L.-H."/>
            <person name="Turgeon B."/>
            <person name="Goodwin S."/>
            <person name="Spatafora J."/>
            <person name="Crous P."/>
            <person name="Grigoriev I."/>
        </authorList>
    </citation>
    <scope>NUCLEOTIDE SEQUENCE</scope>
    <source>
        <strain evidence="4">CBS 115976</strain>
    </source>
</reference>
<dbReference type="Pfam" id="PF11951">
    <property type="entry name" value="Fungal_trans_2"/>
    <property type="match status" value="1"/>
</dbReference>
<dbReference type="InterPro" id="IPR053178">
    <property type="entry name" value="Osmoadaptation_assoc"/>
</dbReference>
<dbReference type="Proteomes" id="UP000799302">
    <property type="component" value="Unassembled WGS sequence"/>
</dbReference>
<dbReference type="SUPFAM" id="SSF57701">
    <property type="entry name" value="Zn2/Cys6 DNA-binding domain"/>
    <property type="match status" value="1"/>
</dbReference>
<accession>A0A6A6ULN5</accession>
<dbReference type="Pfam" id="PF00172">
    <property type="entry name" value="Zn_clus"/>
    <property type="match status" value="1"/>
</dbReference>
<dbReference type="InterPro" id="IPR021858">
    <property type="entry name" value="Fun_TF"/>
</dbReference>
<dbReference type="PANTHER" id="PTHR38111:SF11">
    <property type="entry name" value="TRANSCRIPTION FACTOR DOMAIN-CONTAINING PROTEIN-RELATED"/>
    <property type="match status" value="1"/>
</dbReference>
<feature type="compositionally biased region" description="Low complexity" evidence="2">
    <location>
        <begin position="68"/>
        <end position="84"/>
    </location>
</feature>
<dbReference type="EMBL" id="MU004232">
    <property type="protein sequence ID" value="KAF2672373.1"/>
    <property type="molecule type" value="Genomic_DNA"/>
</dbReference>